<dbReference type="OrthoDB" id="276716at2759"/>
<gene>
    <name evidence="2" type="ORF">STCU_09011</name>
</gene>
<name>S9VBF5_9TRYP</name>
<protein>
    <submittedName>
        <fullName evidence="2">Uncharacterized protein</fullName>
    </submittedName>
</protein>
<keyword evidence="3" id="KW-1185">Reference proteome</keyword>
<feature type="compositionally biased region" description="Basic and acidic residues" evidence="1">
    <location>
        <begin position="388"/>
        <end position="402"/>
    </location>
</feature>
<dbReference type="AlphaFoldDB" id="S9VBF5"/>
<evidence type="ECO:0000256" key="1">
    <source>
        <dbReference type="SAM" id="MobiDB-lite"/>
    </source>
</evidence>
<reference evidence="2 3" key="1">
    <citation type="journal article" date="2013" name="PLoS ONE">
        <title>Predicting the Proteins of Angomonas deanei, Strigomonas culicis and Their Respective Endosymbionts Reveals New Aspects of the Trypanosomatidae Family.</title>
        <authorList>
            <person name="Motta M.C."/>
            <person name="Martins A.C."/>
            <person name="de Souza S.S."/>
            <person name="Catta-Preta C.M."/>
            <person name="Silva R."/>
            <person name="Klein C.C."/>
            <person name="de Almeida L.G."/>
            <person name="de Lima Cunha O."/>
            <person name="Ciapina L.P."/>
            <person name="Brocchi M."/>
            <person name="Colabardini A.C."/>
            <person name="de Araujo Lima B."/>
            <person name="Machado C.R."/>
            <person name="de Almeida Soares C.M."/>
            <person name="Probst C.M."/>
            <person name="de Menezes C.B."/>
            <person name="Thompson C.E."/>
            <person name="Bartholomeu D.C."/>
            <person name="Gradia D.F."/>
            <person name="Pavoni D.P."/>
            <person name="Grisard E.C."/>
            <person name="Fantinatti-Garboggini F."/>
            <person name="Marchini F.K."/>
            <person name="Rodrigues-Luiz G.F."/>
            <person name="Wagner G."/>
            <person name="Goldman G.H."/>
            <person name="Fietto J.L."/>
            <person name="Elias M.C."/>
            <person name="Goldman M.H."/>
            <person name="Sagot M.F."/>
            <person name="Pereira M."/>
            <person name="Stoco P.H."/>
            <person name="de Mendonca-Neto R.P."/>
            <person name="Teixeira S.M."/>
            <person name="Maciel T.E."/>
            <person name="de Oliveira Mendes T.A."/>
            <person name="Urmenyi T.P."/>
            <person name="de Souza W."/>
            <person name="Schenkman S."/>
            <person name="de Vasconcelos A.T."/>
        </authorList>
    </citation>
    <scope>NUCLEOTIDE SEQUENCE [LARGE SCALE GENOMIC DNA]</scope>
</reference>
<evidence type="ECO:0000313" key="3">
    <source>
        <dbReference type="Proteomes" id="UP000015354"/>
    </source>
</evidence>
<dbReference type="Proteomes" id="UP000015354">
    <property type="component" value="Unassembled WGS sequence"/>
</dbReference>
<evidence type="ECO:0000313" key="2">
    <source>
        <dbReference type="EMBL" id="EPY20395.1"/>
    </source>
</evidence>
<dbReference type="EMBL" id="ATMH01009011">
    <property type="protein sequence ID" value="EPY20395.1"/>
    <property type="molecule type" value="Genomic_DNA"/>
</dbReference>
<sequence>MQKSPAHVVRRLCAPPSAPTSSSAPGPLYVSDAIDCGGIPPQELQRQLVSSSFLPPLRASLPLAEDEGAFGGLWFWESYRRMLWGCDVLLNLSGTGVSLSEDTIETQKQLRLRAIKEWRQQHLSDKGDESVKERNPRIGLYASAKLEVLFATALSVAVHVAQQPILEKAQGPQALVLCATKDQCDEFTHILNYFCSELHLVVHNLFDLYPSIPSDKRAEIVVGTPPLWDNVIPPSTTTMRAARRVGLEDLLSVVYDGPSPTYVTTRWRPYTADFISQLVLCDVEQQTDLGFGPLLTRWLRNEADSPLPRDHQLYILMGNGHVPYAHDQASRVTLLRQLEERFQFSRGRGHAAVEVGFGPTLSTQLPPPPPSPPTGRKRGRDDADDESSDTHRRQTSARDHGDAPLSCGVLVRKALSFPRLLLDASAFTDLLGGIAEEVRSFWSHYHVDMAAEQRDGAGTVTADVPGDGLNMERVVQFSLAFICTPVGTAGNSSSSPLLPTTAPTLLQEACLLVQPSAHMNEAHMQSRYTLLFKHLEDKLNGMLFDGSVMSLVNMEDAQLGVTYQPVAPVTMRQFTSLGTQCALRQGPATQFPSVYLCAVEATTTISAAKREKELEELRATRQRICEYFEAEAGTHRDANDGDAIDQVPIGAFLPDWGAHAHPFSVMVLRGFTLPRELLCGCPQSGRKPLILFYLEECTQYGRLVSYYCFEKKHSDCDADGADKAVPLEGTRVTAETSLFLEFSSHEAAAEAVRLFSFRQDTGSITAKLFRVGVYYAGVKAEEEKRHEGGGDDDSDLWFDLSLLAE</sequence>
<organism evidence="2 3">
    <name type="scientific">Strigomonas culicis</name>
    <dbReference type="NCBI Taxonomy" id="28005"/>
    <lineage>
        <taxon>Eukaryota</taxon>
        <taxon>Discoba</taxon>
        <taxon>Euglenozoa</taxon>
        <taxon>Kinetoplastea</taxon>
        <taxon>Metakinetoplastina</taxon>
        <taxon>Trypanosomatida</taxon>
        <taxon>Trypanosomatidae</taxon>
        <taxon>Strigomonadinae</taxon>
        <taxon>Strigomonas</taxon>
    </lineage>
</organism>
<comment type="caution">
    <text evidence="2">The sequence shown here is derived from an EMBL/GenBank/DDBJ whole genome shotgun (WGS) entry which is preliminary data.</text>
</comment>
<feature type="region of interest" description="Disordered" evidence="1">
    <location>
        <begin position="358"/>
        <end position="403"/>
    </location>
</feature>
<accession>S9VBF5</accession>
<proteinExistence type="predicted"/>